<evidence type="ECO:0000313" key="6">
    <source>
        <dbReference type="Proteomes" id="UP000677152"/>
    </source>
</evidence>
<dbReference type="Gene3D" id="3.30.559.30">
    <property type="entry name" value="Nonribosomal peptide synthetase, condensation domain"/>
    <property type="match status" value="1"/>
</dbReference>
<organism evidence="5 6">
    <name type="scientific">Actinosynnema pretiosum subsp. pretiosum</name>
    <dbReference type="NCBI Taxonomy" id="103721"/>
    <lineage>
        <taxon>Bacteria</taxon>
        <taxon>Bacillati</taxon>
        <taxon>Actinomycetota</taxon>
        <taxon>Actinomycetes</taxon>
        <taxon>Pseudonocardiales</taxon>
        <taxon>Pseudonocardiaceae</taxon>
        <taxon>Actinosynnema</taxon>
    </lineage>
</organism>
<dbReference type="Pfam" id="PF00501">
    <property type="entry name" value="AMP-binding"/>
    <property type="match status" value="2"/>
</dbReference>
<proteinExistence type="predicted"/>
<evidence type="ECO:0000259" key="4">
    <source>
        <dbReference type="PROSITE" id="PS50075"/>
    </source>
</evidence>
<evidence type="ECO:0000256" key="1">
    <source>
        <dbReference type="ARBA" id="ARBA00001957"/>
    </source>
</evidence>
<dbReference type="Gene3D" id="3.40.50.1820">
    <property type="entry name" value="alpha/beta hydrolase"/>
    <property type="match status" value="1"/>
</dbReference>
<dbReference type="SUPFAM" id="SSF47336">
    <property type="entry name" value="ACP-like"/>
    <property type="match status" value="1"/>
</dbReference>
<dbReference type="GO" id="GO:0008610">
    <property type="term" value="P:lipid biosynthetic process"/>
    <property type="evidence" value="ECO:0007669"/>
    <property type="project" value="UniProtKB-ARBA"/>
</dbReference>
<reference evidence="5" key="1">
    <citation type="submission" date="2021-04" db="EMBL/GenBank/DDBJ databases">
        <title>Genomic sequence of Actinosynnema pretiosum subsp. pretiosum ATCC 31280 (C-14919).</title>
        <authorList>
            <person name="Bai L."/>
            <person name="Wang X."/>
            <person name="Xiao Y."/>
        </authorList>
    </citation>
    <scope>NUCLEOTIDE SEQUENCE</scope>
    <source>
        <strain evidence="5">ATCC 31280</strain>
    </source>
</reference>
<dbReference type="SMART" id="SM00823">
    <property type="entry name" value="PKS_PP"/>
    <property type="match status" value="1"/>
</dbReference>
<dbReference type="Gene3D" id="3.40.50.12780">
    <property type="entry name" value="N-terminal domain of ligase-like"/>
    <property type="match status" value="2"/>
</dbReference>
<name>A0AA45L5W2_9PSEU</name>
<dbReference type="InterPro" id="IPR029058">
    <property type="entry name" value="AB_hydrolase_fold"/>
</dbReference>
<dbReference type="GO" id="GO:0044550">
    <property type="term" value="P:secondary metabolite biosynthetic process"/>
    <property type="evidence" value="ECO:0007669"/>
    <property type="project" value="TreeGrafter"/>
</dbReference>
<dbReference type="InterPro" id="IPR000873">
    <property type="entry name" value="AMP-dep_synth/lig_dom"/>
</dbReference>
<dbReference type="PROSITE" id="PS00012">
    <property type="entry name" value="PHOSPHOPANTETHEINE"/>
    <property type="match status" value="1"/>
</dbReference>
<dbReference type="SUPFAM" id="SSF52777">
    <property type="entry name" value="CoA-dependent acyltransferases"/>
    <property type="match status" value="2"/>
</dbReference>
<sequence length="1010" mass="109001">MSSSPQPAETAPLAFRLSFRRVNPQVVRMNVRSEFGTAGSQPVLLPLSPAQKRLWFLHELTGAGPEYHIVEAFRVRGTLDRSALTRALTALVVRHEGLRTAFRSVDGEPRQVVVAPAPVEIPVSDLRPPGAGQARSVAEEVREEWERTFDLAAGRLLRARLLRLGPADHVLVLTVHHIASDGWSQGILRHELGSLYGAFAAGDPDPLPRSPVRYEDFLLREGTRADDGDLAYWRDQLAGLPEPSTLPADREPRAAARRAVPVIRSVVDPALTARLREAGRSRGATLHMTLLAAFAALQWRHSGERDLAIGTPVAHRSEAGLERLVGLLVDTLVLRVRMTPQDSFTDLLTHVRQTALDAYRHQDTPFERIVEDLAPRRRVDRTPLFQTTFSLQPVAAEPLRLAGLEVGQVDLEDIVSRFHLELHALEKPDELTLVWVYDGDVFDHRTVDRLARQYLRLLERIGNDPGLAVEDLVSVDEEEREWLATRRGPDRRPPDAAVPELFSAQAERTPDAVAVRHGGTRLTYRDLDRRSAGVARHLAAAGVGTGDRVGVAVEAGVELTCAVLGVLRLGAVVVPLLPGGPAGGTTRAVVTDVPTTAPDDAGLPPVALAGAAYSVPVPSAKGAVDEVAGSHTALAHRVTWLAELVGLRPGDRVLPTPFGSASSIVELLAPLVAGATLVPPHGADPLDVIGREGATVAFLDPDAVERLADSSVRHDLRSLRSVVTGGQVLKPEVCRNAAAALPSLALWHAYGASETTGTCAYYDCANLGPDRKRVPIGRPVDGVVLRVLDERMNLVPRGAVGELHVGGVGLADGYTDRDTESARPRFAPDPFQPGGVLWRTGDAVRWNADGELEFIGRLDRMLKVGGRRVEPAQVESLLLDTCGVQNVEVAATANGLVARVEGDLPHPEALRSLLSTIPVPVEVVRSVDSTPREPIPRPPATEQEELLCGLFADVLDRTLVQGEDNFFALGGHSLLALRLIARVYEATGVELSVRDVFEAPTPAELAAFLT</sequence>
<dbReference type="InterPro" id="IPR006162">
    <property type="entry name" value="Ppantetheine_attach_site"/>
</dbReference>
<dbReference type="CDD" id="cd19531">
    <property type="entry name" value="LCL_NRPS-like"/>
    <property type="match status" value="1"/>
</dbReference>
<dbReference type="Pfam" id="PF00668">
    <property type="entry name" value="Condensation"/>
    <property type="match status" value="1"/>
</dbReference>
<dbReference type="GO" id="GO:0003824">
    <property type="term" value="F:catalytic activity"/>
    <property type="evidence" value="ECO:0007669"/>
    <property type="project" value="InterPro"/>
</dbReference>
<dbReference type="Gene3D" id="3.30.559.10">
    <property type="entry name" value="Chloramphenicol acetyltransferase-like domain"/>
    <property type="match status" value="1"/>
</dbReference>
<dbReference type="PROSITE" id="PS50075">
    <property type="entry name" value="CARRIER"/>
    <property type="match status" value="1"/>
</dbReference>
<dbReference type="GO" id="GO:0072330">
    <property type="term" value="P:monocarboxylic acid biosynthetic process"/>
    <property type="evidence" value="ECO:0007669"/>
    <property type="project" value="UniProtKB-ARBA"/>
</dbReference>
<comment type="cofactor">
    <cofactor evidence="1">
        <name>pantetheine 4'-phosphate</name>
        <dbReference type="ChEBI" id="CHEBI:47942"/>
    </cofactor>
</comment>
<dbReference type="InterPro" id="IPR001242">
    <property type="entry name" value="Condensation_dom"/>
</dbReference>
<gene>
    <name evidence="5" type="ORF">KCV87_32930</name>
</gene>
<dbReference type="EMBL" id="CP073249">
    <property type="protein sequence ID" value="QUF04094.1"/>
    <property type="molecule type" value="Genomic_DNA"/>
</dbReference>
<dbReference type="PANTHER" id="PTHR45527">
    <property type="entry name" value="NONRIBOSOMAL PEPTIDE SYNTHETASE"/>
    <property type="match status" value="1"/>
</dbReference>
<keyword evidence="2" id="KW-0596">Phosphopantetheine</keyword>
<dbReference type="GO" id="GO:0005829">
    <property type="term" value="C:cytosol"/>
    <property type="evidence" value="ECO:0007669"/>
    <property type="project" value="TreeGrafter"/>
</dbReference>
<evidence type="ECO:0000313" key="5">
    <source>
        <dbReference type="EMBL" id="QUF04094.1"/>
    </source>
</evidence>
<dbReference type="InterPro" id="IPR036736">
    <property type="entry name" value="ACP-like_sf"/>
</dbReference>
<evidence type="ECO:0000256" key="3">
    <source>
        <dbReference type="ARBA" id="ARBA00022553"/>
    </source>
</evidence>
<accession>A0AA45L5W2</accession>
<dbReference type="GO" id="GO:0031177">
    <property type="term" value="F:phosphopantetheine binding"/>
    <property type="evidence" value="ECO:0007669"/>
    <property type="project" value="InterPro"/>
</dbReference>
<dbReference type="SUPFAM" id="SSF56801">
    <property type="entry name" value="Acetyl-CoA synthetase-like"/>
    <property type="match status" value="1"/>
</dbReference>
<dbReference type="Pfam" id="PF00550">
    <property type="entry name" value="PP-binding"/>
    <property type="match status" value="1"/>
</dbReference>
<dbReference type="InterPro" id="IPR020806">
    <property type="entry name" value="PKS_PP-bd"/>
</dbReference>
<dbReference type="AlphaFoldDB" id="A0AA45L5W2"/>
<dbReference type="InterPro" id="IPR042099">
    <property type="entry name" value="ANL_N_sf"/>
</dbReference>
<dbReference type="Proteomes" id="UP000677152">
    <property type="component" value="Chromosome"/>
</dbReference>
<dbReference type="InterPro" id="IPR023213">
    <property type="entry name" value="CAT-like_dom_sf"/>
</dbReference>
<dbReference type="FunFam" id="1.10.1200.10:FF:000016">
    <property type="entry name" value="Non-ribosomal peptide synthase"/>
    <property type="match status" value="1"/>
</dbReference>
<feature type="domain" description="Carrier" evidence="4">
    <location>
        <begin position="938"/>
        <end position="1010"/>
    </location>
</feature>
<dbReference type="GO" id="GO:0043041">
    <property type="term" value="P:amino acid activation for nonribosomal peptide biosynthetic process"/>
    <property type="evidence" value="ECO:0007669"/>
    <property type="project" value="TreeGrafter"/>
</dbReference>
<protein>
    <submittedName>
        <fullName evidence="5">AMP-binding protein</fullName>
    </submittedName>
</protein>
<dbReference type="PANTHER" id="PTHR45527:SF1">
    <property type="entry name" value="FATTY ACID SYNTHASE"/>
    <property type="match status" value="1"/>
</dbReference>
<dbReference type="InterPro" id="IPR009081">
    <property type="entry name" value="PP-bd_ACP"/>
</dbReference>
<evidence type="ECO:0000256" key="2">
    <source>
        <dbReference type="ARBA" id="ARBA00022450"/>
    </source>
</evidence>
<keyword evidence="3" id="KW-0597">Phosphoprotein</keyword>